<dbReference type="EMBL" id="LT934425">
    <property type="protein sequence ID" value="SOH04183.1"/>
    <property type="molecule type" value="Genomic_DNA"/>
</dbReference>
<feature type="domain" description="CusB-like beta-barrel" evidence="3">
    <location>
        <begin position="210"/>
        <end position="281"/>
    </location>
</feature>
<dbReference type="NCBIfam" id="TIGR01730">
    <property type="entry name" value="RND_mfp"/>
    <property type="match status" value="1"/>
</dbReference>
<dbReference type="AlphaFoldDB" id="A0A2C9CF35"/>
<dbReference type="Gene3D" id="2.40.420.20">
    <property type="match status" value="1"/>
</dbReference>
<dbReference type="SUPFAM" id="SSF111369">
    <property type="entry name" value="HlyD-like secretion proteins"/>
    <property type="match status" value="1"/>
</dbReference>
<sequence length="385" mass="41744">MIINPSIEFSLPVILFSIIFLSGCGTDVKPLAETTPRVKYFEVGEQATGQSRRISGKLIAADTSVLSFSVSGTIEQVLVSRGDTVLQGQVLAVLDMEPLRLAVEQARAQLNIARAKVTETKQIYDRTVTLFNKRASSQAEVDTATANHAAARGNLKAAQSDLDRKQRDLSNAELTAPFAGTIAERNIDPFQETTVGQGAFLLQSSDALEVDVRIPETMIRDIDYGQRVQVTFPTIQGTSLTGVVSEIGSRVGAGNAFPVKIQLSASQTKLLPGMTASVTFNFNEYLEGSTVYLIPLAAIAIEFSMLRQAKESSSQVPQKTAPVFVIDDNYRLQVRDVVIGDLRGNQLEVYEGLEAGEKTVSAGVTFLHENMKVELWTPEQGLTDG</sequence>
<dbReference type="Gene3D" id="1.10.287.470">
    <property type="entry name" value="Helix hairpin bin"/>
    <property type="match status" value="1"/>
</dbReference>
<evidence type="ECO:0000313" key="5">
    <source>
        <dbReference type="EMBL" id="SOH04183.1"/>
    </source>
</evidence>
<name>A0A2C9CF35_KUEST</name>
<keyword evidence="6" id="KW-1185">Reference proteome</keyword>
<evidence type="ECO:0000259" key="3">
    <source>
        <dbReference type="Pfam" id="PF25954"/>
    </source>
</evidence>
<evidence type="ECO:0000313" key="6">
    <source>
        <dbReference type="Proteomes" id="UP000221734"/>
    </source>
</evidence>
<dbReference type="Pfam" id="PF25973">
    <property type="entry name" value="BSH_CzcB"/>
    <property type="match status" value="1"/>
</dbReference>
<dbReference type="KEGG" id="kst:KSMBR1_1684"/>
<dbReference type="OrthoDB" id="245220at2"/>
<reference evidence="6" key="1">
    <citation type="submission" date="2017-10" db="EMBL/GenBank/DDBJ databases">
        <authorList>
            <person name="Frank J."/>
        </authorList>
    </citation>
    <scope>NUCLEOTIDE SEQUENCE [LARGE SCALE GENOMIC DNA]</scope>
</reference>
<protein>
    <submittedName>
        <fullName evidence="5">Uncharacterized protein</fullName>
    </submittedName>
</protein>
<dbReference type="PANTHER" id="PTHR30469:SF20">
    <property type="entry name" value="EFFLUX RND TRANSPORTER PERIPLASMIC ADAPTOR SUBUNIT"/>
    <property type="match status" value="1"/>
</dbReference>
<evidence type="ECO:0000256" key="2">
    <source>
        <dbReference type="SAM" id="Coils"/>
    </source>
</evidence>
<organism evidence="5 6">
    <name type="scientific">Kuenenia stuttgartiensis</name>
    <dbReference type="NCBI Taxonomy" id="174633"/>
    <lineage>
        <taxon>Bacteria</taxon>
        <taxon>Pseudomonadati</taxon>
        <taxon>Planctomycetota</taxon>
        <taxon>Candidatus Brocadiia</taxon>
        <taxon>Candidatus Brocadiales</taxon>
        <taxon>Candidatus Brocadiaceae</taxon>
        <taxon>Candidatus Kuenenia</taxon>
    </lineage>
</organism>
<dbReference type="InterPro" id="IPR058647">
    <property type="entry name" value="BSH_CzcB-like"/>
</dbReference>
<gene>
    <name evidence="5" type="primary">nolF</name>
    <name evidence="5" type="ORF">KSMBR1_1684</name>
</gene>
<dbReference type="Proteomes" id="UP000221734">
    <property type="component" value="Chromosome Kuenenia_stuttgartiensis_MBR1"/>
</dbReference>
<proteinExistence type="inferred from homology"/>
<dbReference type="Gene3D" id="2.40.50.100">
    <property type="match status" value="1"/>
</dbReference>
<dbReference type="InterPro" id="IPR006143">
    <property type="entry name" value="RND_pump_MFP"/>
</dbReference>
<accession>A0A2C9CF35</accession>
<evidence type="ECO:0000259" key="4">
    <source>
        <dbReference type="Pfam" id="PF25973"/>
    </source>
</evidence>
<feature type="coiled-coil region" evidence="2">
    <location>
        <begin position="148"/>
        <end position="175"/>
    </location>
</feature>
<dbReference type="GO" id="GO:1990281">
    <property type="term" value="C:efflux pump complex"/>
    <property type="evidence" value="ECO:0007669"/>
    <property type="project" value="TreeGrafter"/>
</dbReference>
<comment type="similarity">
    <text evidence="1">Belongs to the membrane fusion protein (MFP) (TC 8.A.1) family.</text>
</comment>
<dbReference type="InterPro" id="IPR058792">
    <property type="entry name" value="Beta-barrel_RND_2"/>
</dbReference>
<dbReference type="Gene3D" id="2.40.30.170">
    <property type="match status" value="1"/>
</dbReference>
<dbReference type="PANTHER" id="PTHR30469">
    <property type="entry name" value="MULTIDRUG RESISTANCE PROTEIN MDTA"/>
    <property type="match status" value="1"/>
</dbReference>
<keyword evidence="2" id="KW-0175">Coiled coil</keyword>
<evidence type="ECO:0000256" key="1">
    <source>
        <dbReference type="ARBA" id="ARBA00009477"/>
    </source>
</evidence>
<dbReference type="Pfam" id="PF25954">
    <property type="entry name" value="Beta-barrel_RND_2"/>
    <property type="match status" value="1"/>
</dbReference>
<dbReference type="GO" id="GO:0015562">
    <property type="term" value="F:efflux transmembrane transporter activity"/>
    <property type="evidence" value="ECO:0007669"/>
    <property type="project" value="TreeGrafter"/>
</dbReference>
<dbReference type="RefSeq" id="WP_099324908.1">
    <property type="nucleotide sequence ID" value="NZ_LT934425.1"/>
</dbReference>
<feature type="domain" description="CzcB-like barrel-sandwich hybrid" evidence="4">
    <location>
        <begin position="67"/>
        <end position="187"/>
    </location>
</feature>